<keyword evidence="3" id="KW-1185">Reference proteome</keyword>
<sequence length="69" mass="7792">MEIFILFLFVIVGVLFLPEAFIYTFVKRFIPISGNGENAMDNFEMTVLLVKALMCAVVAGTVITLFRTR</sequence>
<reference evidence="2 3" key="1">
    <citation type="submission" date="2018-06" db="EMBL/GenBank/DDBJ databases">
        <title>ACT-28, a chromosomally-encoded AmpC with carbapenemase activity from Enterobacter kobei.</title>
        <authorList>
            <person name="Jousset A.B."/>
            <person name="Oueslati S."/>
            <person name="Bernabeu S."/>
            <person name="Takissian J."/>
            <person name="Creton E."/>
            <person name="Vogel A."/>
            <person name="Cotellon G."/>
            <person name="Bonnin R.A."/>
            <person name="Dortet L."/>
            <person name="Naas T."/>
        </authorList>
    </citation>
    <scope>NUCLEOTIDE SEQUENCE [LARGE SCALE GENOMIC DNA]</scope>
    <source>
        <strain evidence="2 3">149H6</strain>
    </source>
</reference>
<evidence type="ECO:0000256" key="1">
    <source>
        <dbReference type="SAM" id="Phobius"/>
    </source>
</evidence>
<evidence type="ECO:0000313" key="2">
    <source>
        <dbReference type="EMBL" id="RAY25724.1"/>
    </source>
</evidence>
<protein>
    <submittedName>
        <fullName evidence="2">Uncharacterized protein</fullName>
    </submittedName>
</protein>
<keyword evidence="1" id="KW-0472">Membrane</keyword>
<name>A0ABX9F0N8_9ENTR</name>
<dbReference type="Proteomes" id="UP000250603">
    <property type="component" value="Unassembled WGS sequence"/>
</dbReference>
<proteinExistence type="predicted"/>
<evidence type="ECO:0000313" key="3">
    <source>
        <dbReference type="Proteomes" id="UP000250603"/>
    </source>
</evidence>
<keyword evidence="1" id="KW-0812">Transmembrane</keyword>
<feature type="transmembrane region" description="Helical" evidence="1">
    <location>
        <begin position="46"/>
        <end position="66"/>
    </location>
</feature>
<gene>
    <name evidence="2" type="ORF">DP181_12745</name>
</gene>
<comment type="caution">
    <text evidence="2">The sequence shown here is derived from an EMBL/GenBank/DDBJ whole genome shotgun (WGS) entry which is preliminary data.</text>
</comment>
<keyword evidence="1" id="KW-1133">Transmembrane helix</keyword>
<accession>A0ABX9F0N8</accession>
<organism evidence="2 3">
    <name type="scientific">Enterobacter kobei</name>
    <dbReference type="NCBI Taxonomy" id="208224"/>
    <lineage>
        <taxon>Bacteria</taxon>
        <taxon>Pseudomonadati</taxon>
        <taxon>Pseudomonadota</taxon>
        <taxon>Gammaproteobacteria</taxon>
        <taxon>Enterobacterales</taxon>
        <taxon>Enterobacteriaceae</taxon>
        <taxon>Enterobacter</taxon>
        <taxon>Enterobacter cloacae complex</taxon>
    </lineage>
</organism>
<dbReference type="EMBL" id="QMCK01000039">
    <property type="protein sequence ID" value="RAY25724.1"/>
    <property type="molecule type" value="Genomic_DNA"/>
</dbReference>